<name>A0A1Y6B8C3_9BACT</name>
<evidence type="ECO:0000313" key="4">
    <source>
        <dbReference type="EMBL" id="SME90705.1"/>
    </source>
</evidence>
<dbReference type="SUPFAM" id="SSF53659">
    <property type="entry name" value="Isocitrate/Isopropylmalate dehydrogenase-like"/>
    <property type="match status" value="1"/>
</dbReference>
<evidence type="ECO:0000256" key="2">
    <source>
        <dbReference type="ARBA" id="ARBA00023002"/>
    </source>
</evidence>
<dbReference type="Proteomes" id="UP000192907">
    <property type="component" value="Unassembled WGS sequence"/>
</dbReference>
<keyword evidence="2" id="KW-0560">Oxidoreductase</keyword>
<dbReference type="FunFam" id="3.40.718.10:FF:000014">
    <property type="entry name" value="Isocitrate dehydrogenase (NAD(+))"/>
    <property type="match status" value="1"/>
</dbReference>
<comment type="similarity">
    <text evidence="1">Belongs to the isocitrate and isopropylmalate dehydrogenases family.</text>
</comment>
<gene>
    <name evidence="4" type="ORF">SAMN06296036_101390</name>
</gene>
<evidence type="ECO:0000259" key="3">
    <source>
        <dbReference type="SMART" id="SM01329"/>
    </source>
</evidence>
<dbReference type="STRING" id="1513793.SAMN06296036_101390"/>
<dbReference type="GO" id="GO:0051287">
    <property type="term" value="F:NAD binding"/>
    <property type="evidence" value="ECO:0007669"/>
    <property type="project" value="InterPro"/>
</dbReference>
<dbReference type="EMBL" id="FWZT01000001">
    <property type="protein sequence ID" value="SME90705.1"/>
    <property type="molecule type" value="Genomic_DNA"/>
</dbReference>
<protein>
    <submittedName>
        <fullName evidence="4">Isocitrate dehydrogenase (NAD+)</fullName>
    </submittedName>
</protein>
<dbReference type="GO" id="GO:0006102">
    <property type="term" value="P:isocitrate metabolic process"/>
    <property type="evidence" value="ECO:0007669"/>
    <property type="project" value="TreeGrafter"/>
</dbReference>
<keyword evidence="5" id="KW-1185">Reference proteome</keyword>
<feature type="domain" description="Isopropylmalate dehydrogenase-like" evidence="3">
    <location>
        <begin position="3"/>
        <end position="327"/>
    </location>
</feature>
<sequence length="331" mass="35630">MRKVTLVEGDGIGPEITQSVQHILEAAGAQIEWDAHEIGLTTYEKTGTLIPQEFIDSLENNGVALKGPTTTPVGGGHRSINVSMRQLFKLYANVRPIKTIKGLPSRYENVDMIIVRENSEDLYKGIEYKVSEGVAQGIKLITAEASERIGRHAFELAQKLGRKKVTVVHKANIMKFTDGLFLESVRKVAANYTGIELDELIVDNCCMQMVTKPEQFDVIVTENLYGDILSDLAAGLIGGLGLASGANIGQKQAIFEAAHGSAPDIAGKDLANPTALLMSATAMLDHINQSDVAARIESALKKTLANPETRTKDLGGTLGCKGFTEAIISNL</sequence>
<dbReference type="RefSeq" id="WP_132314495.1">
    <property type="nucleotide sequence ID" value="NZ_FWZT01000001.1"/>
</dbReference>
<dbReference type="OrthoDB" id="5287711at2"/>
<organism evidence="4 5">
    <name type="scientific">Pseudobacteriovorax antillogorgiicola</name>
    <dbReference type="NCBI Taxonomy" id="1513793"/>
    <lineage>
        <taxon>Bacteria</taxon>
        <taxon>Pseudomonadati</taxon>
        <taxon>Bdellovibrionota</taxon>
        <taxon>Oligoflexia</taxon>
        <taxon>Oligoflexales</taxon>
        <taxon>Pseudobacteriovoracaceae</taxon>
        <taxon>Pseudobacteriovorax</taxon>
    </lineage>
</organism>
<dbReference type="PANTHER" id="PTHR11835">
    <property type="entry name" value="DECARBOXYLATING DEHYDROGENASES-ISOCITRATE, ISOPROPYLMALATE, TARTRATE"/>
    <property type="match status" value="1"/>
</dbReference>
<dbReference type="Pfam" id="PF00180">
    <property type="entry name" value="Iso_dh"/>
    <property type="match status" value="1"/>
</dbReference>
<dbReference type="PROSITE" id="PS00470">
    <property type="entry name" value="IDH_IMDH"/>
    <property type="match status" value="1"/>
</dbReference>
<dbReference type="SMART" id="SM01329">
    <property type="entry name" value="Iso_dh"/>
    <property type="match status" value="1"/>
</dbReference>
<dbReference type="AlphaFoldDB" id="A0A1Y6B8C3"/>
<dbReference type="PANTHER" id="PTHR11835:SF34">
    <property type="entry name" value="ISOCITRATE DEHYDROGENASE [NAD] SUBUNIT ALPHA, MITOCHONDRIAL"/>
    <property type="match status" value="1"/>
</dbReference>
<evidence type="ECO:0000256" key="1">
    <source>
        <dbReference type="ARBA" id="ARBA00007769"/>
    </source>
</evidence>
<dbReference type="GO" id="GO:0006099">
    <property type="term" value="P:tricarboxylic acid cycle"/>
    <property type="evidence" value="ECO:0007669"/>
    <property type="project" value="TreeGrafter"/>
</dbReference>
<dbReference type="GO" id="GO:0000287">
    <property type="term" value="F:magnesium ion binding"/>
    <property type="evidence" value="ECO:0007669"/>
    <property type="project" value="InterPro"/>
</dbReference>
<evidence type="ECO:0000313" key="5">
    <source>
        <dbReference type="Proteomes" id="UP000192907"/>
    </source>
</evidence>
<dbReference type="Gene3D" id="3.40.718.10">
    <property type="entry name" value="Isopropylmalate Dehydrogenase"/>
    <property type="match status" value="1"/>
</dbReference>
<reference evidence="5" key="1">
    <citation type="submission" date="2017-04" db="EMBL/GenBank/DDBJ databases">
        <authorList>
            <person name="Varghese N."/>
            <person name="Submissions S."/>
        </authorList>
    </citation>
    <scope>NUCLEOTIDE SEQUENCE [LARGE SCALE GENOMIC DNA]</scope>
    <source>
        <strain evidence="5">RKEM611</strain>
    </source>
</reference>
<dbReference type="GO" id="GO:0004449">
    <property type="term" value="F:isocitrate dehydrogenase (NAD+) activity"/>
    <property type="evidence" value="ECO:0007669"/>
    <property type="project" value="TreeGrafter"/>
</dbReference>
<proteinExistence type="inferred from homology"/>
<dbReference type="InterPro" id="IPR019818">
    <property type="entry name" value="IsoCit/isopropylmalate_DH_CS"/>
</dbReference>
<accession>A0A1Y6B8C3</accession>
<dbReference type="InterPro" id="IPR024084">
    <property type="entry name" value="IsoPropMal-DH-like_dom"/>
</dbReference>